<dbReference type="OrthoDB" id="3561817at2759"/>
<dbReference type="AlphaFoldDB" id="A0A395J4N3"/>
<dbReference type="PANTHER" id="PTHR33481:SF1">
    <property type="entry name" value="ENDONUCLEASE_EXONUCLEASE_PHOSPHATASE DOMAIN-CONTAINING PROTEIN-RELATED"/>
    <property type="match status" value="1"/>
</dbReference>
<dbReference type="GO" id="GO:0004523">
    <property type="term" value="F:RNA-DNA hybrid ribonuclease activity"/>
    <property type="evidence" value="ECO:0007669"/>
    <property type="project" value="InterPro"/>
</dbReference>
<dbReference type="Pfam" id="PF00075">
    <property type="entry name" value="RNase_H"/>
    <property type="match status" value="1"/>
</dbReference>
<name>A0A395J4N3_9HELO</name>
<dbReference type="EMBL" id="QKRW01000003">
    <property type="protein sequence ID" value="RAL67427.1"/>
    <property type="molecule type" value="Genomic_DNA"/>
</dbReference>
<reference evidence="3 4" key="1">
    <citation type="submission" date="2018-06" db="EMBL/GenBank/DDBJ databases">
        <title>Genome Sequence of the Brown Rot Fungal Pathogen Monilinia fructigena.</title>
        <authorList>
            <person name="Landi L."/>
            <person name="De Miccolis Angelini R.M."/>
            <person name="Pollastro S."/>
            <person name="Abate D."/>
            <person name="Faretra F."/>
            <person name="Romanazzi G."/>
        </authorList>
    </citation>
    <scope>NUCLEOTIDE SEQUENCE [LARGE SCALE GENOMIC DNA]</scope>
    <source>
        <strain evidence="3 4">Mfrg269</strain>
    </source>
</reference>
<dbReference type="SUPFAM" id="SSF56219">
    <property type="entry name" value="DNase I-like"/>
    <property type="match status" value="1"/>
</dbReference>
<evidence type="ECO:0000313" key="4">
    <source>
        <dbReference type="Proteomes" id="UP000249056"/>
    </source>
</evidence>
<dbReference type="GO" id="GO:0003676">
    <property type="term" value="F:nucleic acid binding"/>
    <property type="evidence" value="ECO:0007669"/>
    <property type="project" value="InterPro"/>
</dbReference>
<comment type="caution">
    <text evidence="3">The sequence shown here is derived from an EMBL/GenBank/DDBJ whole genome shotgun (WGS) entry which is preliminary data.</text>
</comment>
<dbReference type="PANTHER" id="PTHR33481">
    <property type="entry name" value="REVERSE TRANSCRIPTASE"/>
    <property type="match status" value="1"/>
</dbReference>
<dbReference type="InterPro" id="IPR012337">
    <property type="entry name" value="RNaseH-like_sf"/>
</dbReference>
<proteinExistence type="predicted"/>
<dbReference type="SUPFAM" id="SSF53098">
    <property type="entry name" value="Ribonuclease H-like"/>
    <property type="match status" value="1"/>
</dbReference>
<dbReference type="Gene3D" id="3.30.420.10">
    <property type="entry name" value="Ribonuclease H-like superfamily/Ribonuclease H"/>
    <property type="match status" value="1"/>
</dbReference>
<organism evidence="3 4">
    <name type="scientific">Monilinia fructigena</name>
    <dbReference type="NCBI Taxonomy" id="38457"/>
    <lineage>
        <taxon>Eukaryota</taxon>
        <taxon>Fungi</taxon>
        <taxon>Dikarya</taxon>
        <taxon>Ascomycota</taxon>
        <taxon>Pezizomycotina</taxon>
        <taxon>Leotiomycetes</taxon>
        <taxon>Helotiales</taxon>
        <taxon>Sclerotiniaceae</taxon>
        <taxon>Monilinia</taxon>
    </lineage>
</organism>
<dbReference type="InterPro" id="IPR036397">
    <property type="entry name" value="RNaseH_sf"/>
</dbReference>
<sequence>MLRNEAGRSGEDRATARANGLKIAWANVGKSGPAHIALLQLAFEEGADVVCVQEPSVYPGTKTQNHPAYECYAPVDSWEQTLLPEREAERPRAMSYTRKAANLATQQRRNGKDRDIVWLEVNGYHIVNIYREPNTRRMIEYVTSIQVPSDFLIGGDFNAKHDMFEPGVESSNQGASLAAWSLDSGADFIGEPGEPTHRAGHTIDLTFSNIPFAETTVRHDLDCGSDHFTLITIVPERGQGADSNTGFRVTEANLPRFASIIHSGITHLPQPTDAAGPSDLNDIAELLTTLFQNAIKAVGRQAQIRARSAPWWTPACANLHASYARASRRSEPDQETKRREMLSTIRNAKRDYWRRVIDGVANDVDLYKVVGWHKLAPSLKAPPLIVDGASIESTKEKAEALLEKVLHRYDSSDDLDYDPLETGGRRPTLPWTTTISLEEVEKDVIGVSSTSPGSDRVTVRLLKACWQHIRVYIRNFFQKCLELSHFPSDWKLAEVVMLPKAGKKDKSSVRSWRPIALLSCIGKGLERLVARRLSWAAIHYGVISPQHGGALPKRSAVDLVASFVYDAETAFAQSKEVTLVTLDVQGAFDALMPRRLLERMRKQGWPMKLLRLIGSFLADRRVKVRLEGIYTAESRMQCGTPQGSPLSPVLYVLYLAELLNQDRSLRFGYADDIAIYRASKSVESNVAMLKNDIRQIMRWGAVNKIAFAPEKLEMIHLSRKRNANSPSINVSSELTIRPVTATGSEQPALRWLGVWIDRKLSFKRHVTERTTKAMKLARHIKGLAGVKFGPPAASLRKAVVTCVQSSALYGSEVWYGGRLKPSSAGGYNRNQLVSTRLGPLIEEVDRAIVLAARGVLPVWRTAPTASVLRDAGLPSGSTALEHARIRFALRLRTLDPAHPLIRRLEAPLLPWQRATKLRRADALVPRAPRPILAQPHFSPGCRTNPTKGRTKEDAAKQFNTWWNQLNGDTITVFSDGSEQYNDGAKLVGYGYAVYRGQSLVRTGSGAINSTSHVFDAEAIGALKGLQCALEILQPSDGQLWMCIDSTSVIWCMRANAPNTSQWAFLECHTLIDRYKVGIIWSPGHMGIEGNEMADELADAGAKEGRMDNDRSAEPTISGIGTTARALANVTTSDWWRRRYTGLSASYRKWELGYAIAEPPELRLPRTSLHRLLAARTAHGDFAQYHRRFGHSDAELNCLCGYKKTPEHFVFCEISQRKFHAWPEKPDRPPSRPEEGRKYLNAIMAHPELFENFLTVNPAFHP</sequence>
<feature type="domain" description="Reverse transcriptase" evidence="1">
    <location>
        <begin position="479"/>
        <end position="756"/>
    </location>
</feature>
<dbReference type="PROSITE" id="PS50879">
    <property type="entry name" value="RNASE_H_1"/>
    <property type="match status" value="1"/>
</dbReference>
<evidence type="ECO:0008006" key="5">
    <source>
        <dbReference type="Google" id="ProtNLM"/>
    </source>
</evidence>
<dbReference type="SUPFAM" id="SSF56672">
    <property type="entry name" value="DNA/RNA polymerases"/>
    <property type="match status" value="1"/>
</dbReference>
<evidence type="ECO:0000259" key="2">
    <source>
        <dbReference type="PROSITE" id="PS50879"/>
    </source>
</evidence>
<evidence type="ECO:0000313" key="3">
    <source>
        <dbReference type="EMBL" id="RAL67427.1"/>
    </source>
</evidence>
<dbReference type="InterPro" id="IPR043502">
    <property type="entry name" value="DNA/RNA_pol_sf"/>
</dbReference>
<dbReference type="InterPro" id="IPR000477">
    <property type="entry name" value="RT_dom"/>
</dbReference>
<feature type="domain" description="RNase H type-1" evidence="2">
    <location>
        <begin position="966"/>
        <end position="1102"/>
    </location>
</feature>
<dbReference type="Pfam" id="PF14529">
    <property type="entry name" value="Exo_endo_phos_2"/>
    <property type="match status" value="1"/>
</dbReference>
<dbReference type="InterPro" id="IPR002156">
    <property type="entry name" value="RNaseH_domain"/>
</dbReference>
<dbReference type="PROSITE" id="PS50878">
    <property type="entry name" value="RT_POL"/>
    <property type="match status" value="1"/>
</dbReference>
<dbReference type="Pfam" id="PF00078">
    <property type="entry name" value="RVT_1"/>
    <property type="match status" value="1"/>
</dbReference>
<accession>A0A395J4N3</accession>
<dbReference type="InterPro" id="IPR005135">
    <property type="entry name" value="Endo/exonuclease/phosphatase"/>
</dbReference>
<dbReference type="Proteomes" id="UP000249056">
    <property type="component" value="Unassembled WGS sequence"/>
</dbReference>
<dbReference type="InterPro" id="IPR036691">
    <property type="entry name" value="Endo/exonu/phosph_ase_sf"/>
</dbReference>
<keyword evidence="4" id="KW-1185">Reference proteome</keyword>
<dbReference type="Gene3D" id="3.60.10.10">
    <property type="entry name" value="Endonuclease/exonuclease/phosphatase"/>
    <property type="match status" value="1"/>
</dbReference>
<evidence type="ECO:0000259" key="1">
    <source>
        <dbReference type="PROSITE" id="PS50878"/>
    </source>
</evidence>
<dbReference type="CDD" id="cd09276">
    <property type="entry name" value="Rnase_HI_RT_non_LTR"/>
    <property type="match status" value="1"/>
</dbReference>
<dbReference type="CDD" id="cd01650">
    <property type="entry name" value="RT_nLTR_like"/>
    <property type="match status" value="1"/>
</dbReference>
<protein>
    <recommendedName>
        <fullName evidence="5">RNase H type-1 domain-containing protein</fullName>
    </recommendedName>
</protein>
<gene>
    <name evidence="3" type="ORF">DID88_008182</name>
</gene>